<feature type="compositionally biased region" description="Low complexity" evidence="2">
    <location>
        <begin position="150"/>
        <end position="166"/>
    </location>
</feature>
<dbReference type="InterPro" id="IPR050442">
    <property type="entry name" value="Peptidase_S1_coag_factors"/>
</dbReference>
<comment type="caution">
    <text evidence="5">The sequence shown here is derived from an EMBL/GenBank/DDBJ whole genome shotgun (WGS) entry which is preliminary data.</text>
</comment>
<dbReference type="AlphaFoldDB" id="A0AAD8DEB6"/>
<accession>A0AAD8DEB6</accession>
<keyword evidence="6" id="KW-1185">Reference proteome</keyword>
<keyword evidence="3 5" id="KW-0812">Transmembrane</keyword>
<dbReference type="SUPFAM" id="SSF57630">
    <property type="entry name" value="GLA-domain"/>
    <property type="match status" value="1"/>
</dbReference>
<dbReference type="Pfam" id="PF00594">
    <property type="entry name" value="Gla"/>
    <property type="match status" value="1"/>
</dbReference>
<reference evidence="5" key="1">
    <citation type="submission" date="2022-02" db="EMBL/GenBank/DDBJ databases">
        <title>Atlantic sturgeon de novo genome assembly.</title>
        <authorList>
            <person name="Stock M."/>
            <person name="Klopp C."/>
            <person name="Guiguen Y."/>
            <person name="Cabau C."/>
            <person name="Parinello H."/>
            <person name="Santidrian Yebra-Pimentel E."/>
            <person name="Kuhl H."/>
            <person name="Dirks R.P."/>
            <person name="Guessner J."/>
            <person name="Wuertz S."/>
            <person name="Du K."/>
            <person name="Schartl M."/>
        </authorList>
    </citation>
    <scope>NUCLEOTIDE SEQUENCE</scope>
    <source>
        <strain evidence="5">STURGEONOMICS-FGT-2020</strain>
        <tissue evidence="5">Whole blood</tissue>
    </source>
</reference>
<dbReference type="EMBL" id="JAGXEW010000009">
    <property type="protein sequence ID" value="KAK1167756.1"/>
    <property type="molecule type" value="Genomic_DNA"/>
</dbReference>
<sequence>MGSVFLSPNQANSVLKRFPRANGLLEEIKQGNIERECREETCSYEEAREAFENDEKTREFWYEYSKELNVNNGFNVEGNHFHSVYLIAPLLAGLLVIIVVLVAVWHCHSRKMFQRGTTFSERRHHQSQADRGMSLVAMDHRGPVSYHPGTSPQSDMSTSSSLTAGSPAYMGADLAPGRLSNGEPPPSYEEATGHTDVRIETAGPHTDLPPQYEDIITTSVSVSNVK</sequence>
<dbReference type="PROSITE" id="PS50998">
    <property type="entry name" value="GLA_2"/>
    <property type="match status" value="1"/>
</dbReference>
<dbReference type="GO" id="GO:0005615">
    <property type="term" value="C:extracellular space"/>
    <property type="evidence" value="ECO:0007669"/>
    <property type="project" value="TreeGrafter"/>
</dbReference>
<proteinExistence type="predicted"/>
<dbReference type="FunFam" id="4.10.740.10:FF:000001">
    <property type="entry name" value="vitamin K-dependent protein S"/>
    <property type="match status" value="1"/>
</dbReference>
<dbReference type="GO" id="GO:0005509">
    <property type="term" value="F:calcium ion binding"/>
    <property type="evidence" value="ECO:0007669"/>
    <property type="project" value="InterPro"/>
</dbReference>
<dbReference type="InterPro" id="IPR017857">
    <property type="entry name" value="Coagulation_fac-like_Gla_dom"/>
</dbReference>
<name>A0AAD8DEB6_ACIOX</name>
<evidence type="ECO:0000256" key="1">
    <source>
        <dbReference type="ARBA" id="ARBA00023157"/>
    </source>
</evidence>
<evidence type="ECO:0000256" key="3">
    <source>
        <dbReference type="SAM" id="Phobius"/>
    </source>
</evidence>
<evidence type="ECO:0000313" key="5">
    <source>
        <dbReference type="EMBL" id="KAK1167756.1"/>
    </source>
</evidence>
<dbReference type="InterPro" id="IPR000294">
    <property type="entry name" value="GLA_domain"/>
</dbReference>
<evidence type="ECO:0000256" key="2">
    <source>
        <dbReference type="SAM" id="MobiDB-lite"/>
    </source>
</evidence>
<dbReference type="PRINTS" id="PR00001">
    <property type="entry name" value="GLABLOOD"/>
</dbReference>
<feature type="region of interest" description="Disordered" evidence="2">
    <location>
        <begin position="142"/>
        <end position="195"/>
    </location>
</feature>
<protein>
    <submittedName>
        <fullName evidence="5">Transmembrane gamma-carboxyglutamic acid protein 1-like</fullName>
    </submittedName>
</protein>
<keyword evidence="3" id="KW-1133">Transmembrane helix</keyword>
<dbReference type="Gene3D" id="4.10.740.10">
    <property type="entry name" value="Coagulation Factor IX"/>
    <property type="match status" value="1"/>
</dbReference>
<dbReference type="PROSITE" id="PS00011">
    <property type="entry name" value="GLA_1"/>
    <property type="match status" value="1"/>
</dbReference>
<feature type="domain" description="Gla" evidence="4">
    <location>
        <begin position="20"/>
        <end position="66"/>
    </location>
</feature>
<dbReference type="SMART" id="SM00069">
    <property type="entry name" value="GLA"/>
    <property type="match status" value="1"/>
</dbReference>
<dbReference type="Proteomes" id="UP001230051">
    <property type="component" value="Unassembled WGS sequence"/>
</dbReference>
<feature type="transmembrane region" description="Helical" evidence="3">
    <location>
        <begin position="84"/>
        <end position="105"/>
    </location>
</feature>
<gene>
    <name evidence="5" type="primary">PRRG1</name>
    <name evidence="5" type="ORF">AOXY_G10516</name>
</gene>
<organism evidence="5 6">
    <name type="scientific">Acipenser oxyrinchus oxyrinchus</name>
    <dbReference type="NCBI Taxonomy" id="40147"/>
    <lineage>
        <taxon>Eukaryota</taxon>
        <taxon>Metazoa</taxon>
        <taxon>Chordata</taxon>
        <taxon>Craniata</taxon>
        <taxon>Vertebrata</taxon>
        <taxon>Euteleostomi</taxon>
        <taxon>Actinopterygii</taxon>
        <taxon>Chondrostei</taxon>
        <taxon>Acipenseriformes</taxon>
        <taxon>Acipenseridae</taxon>
        <taxon>Acipenser</taxon>
    </lineage>
</organism>
<evidence type="ECO:0000259" key="4">
    <source>
        <dbReference type="PROSITE" id="PS50998"/>
    </source>
</evidence>
<keyword evidence="1" id="KW-1015">Disulfide bond</keyword>
<dbReference type="PANTHER" id="PTHR24278:SF37">
    <property type="entry name" value="TRANSMEMBRANE GAMMA-CARBOXYGLUTAMIC ACID PROTEIN 1"/>
    <property type="match status" value="1"/>
</dbReference>
<keyword evidence="3" id="KW-0472">Membrane</keyword>
<dbReference type="PANTHER" id="PTHR24278">
    <property type="entry name" value="COAGULATION FACTOR"/>
    <property type="match status" value="1"/>
</dbReference>
<evidence type="ECO:0000313" key="6">
    <source>
        <dbReference type="Proteomes" id="UP001230051"/>
    </source>
</evidence>
<dbReference type="InterPro" id="IPR035972">
    <property type="entry name" value="GLA-like_dom_SF"/>
</dbReference>